<keyword evidence="4" id="KW-0808">Transferase</keyword>
<evidence type="ECO:0000256" key="4">
    <source>
        <dbReference type="ARBA" id="ARBA00022679"/>
    </source>
</evidence>
<keyword evidence="6" id="KW-0833">Ubl conjugation pathway</keyword>
<comment type="catalytic activity">
    <reaction evidence="1">
        <text>S-ubiquitinyl-[E2 ubiquitin-conjugating enzyme]-L-cysteine + [acceptor protein]-L-lysine = [E2 ubiquitin-conjugating enzyme]-L-cysteine + N(6)-ubiquitinyl-[acceptor protein]-L-lysine.</text>
        <dbReference type="EC" id="2.3.2.27"/>
    </reaction>
</comment>
<organism evidence="9 10">
    <name type="scientific">Erythranthe guttata</name>
    <name type="common">Yellow monkey flower</name>
    <name type="synonym">Mimulus guttatus</name>
    <dbReference type="NCBI Taxonomy" id="4155"/>
    <lineage>
        <taxon>Eukaryota</taxon>
        <taxon>Viridiplantae</taxon>
        <taxon>Streptophyta</taxon>
        <taxon>Embryophyta</taxon>
        <taxon>Tracheophyta</taxon>
        <taxon>Spermatophyta</taxon>
        <taxon>Magnoliopsida</taxon>
        <taxon>eudicotyledons</taxon>
        <taxon>Gunneridae</taxon>
        <taxon>Pentapetalae</taxon>
        <taxon>asterids</taxon>
        <taxon>lamiids</taxon>
        <taxon>Lamiales</taxon>
        <taxon>Phrymaceae</taxon>
        <taxon>Erythranthe</taxon>
    </lineage>
</organism>
<dbReference type="GO" id="GO:0005737">
    <property type="term" value="C:cytoplasm"/>
    <property type="evidence" value="ECO:0000318"/>
    <property type="project" value="GO_Central"/>
</dbReference>
<dbReference type="InterPro" id="IPR013083">
    <property type="entry name" value="Znf_RING/FYVE/PHD"/>
</dbReference>
<evidence type="ECO:0000256" key="2">
    <source>
        <dbReference type="ARBA" id="ARBA00004906"/>
    </source>
</evidence>
<dbReference type="Gene3D" id="3.30.40.10">
    <property type="entry name" value="Zinc/RING finger domain, C3HC4 (zinc finger)"/>
    <property type="match status" value="1"/>
</dbReference>
<protein>
    <recommendedName>
        <fullName evidence="3">RING-type E3 ubiquitin transferase</fullName>
        <ecNumber evidence="3">2.3.2.27</ecNumber>
    </recommendedName>
</protein>
<dbReference type="OrthoDB" id="10064100at2759"/>
<dbReference type="SUPFAM" id="SSF57850">
    <property type="entry name" value="RING/U-box"/>
    <property type="match status" value="1"/>
</dbReference>
<evidence type="ECO:0000256" key="6">
    <source>
        <dbReference type="ARBA" id="ARBA00022786"/>
    </source>
</evidence>
<dbReference type="OMA" id="HDFYERR"/>
<feature type="repeat" description="ARM" evidence="7">
    <location>
        <begin position="421"/>
        <end position="463"/>
    </location>
</feature>
<evidence type="ECO:0000259" key="8">
    <source>
        <dbReference type="PROSITE" id="PS51698"/>
    </source>
</evidence>
<keyword evidence="5" id="KW-0677">Repeat</keyword>
<dbReference type="Gene3D" id="1.25.10.10">
    <property type="entry name" value="Leucine-rich Repeat Variant"/>
    <property type="match status" value="1"/>
</dbReference>
<feature type="domain" description="U-box" evidence="8">
    <location>
        <begin position="277"/>
        <end position="351"/>
    </location>
</feature>
<evidence type="ECO:0000256" key="5">
    <source>
        <dbReference type="ARBA" id="ARBA00022737"/>
    </source>
</evidence>
<name>A0A022Q3G5_ERYGU</name>
<gene>
    <name evidence="9" type="ORF">MIMGU_mgv1a022023mg</name>
</gene>
<dbReference type="PANTHER" id="PTHR23315:SF307">
    <property type="entry name" value="U-BOX DOMAIN-CONTAINING PROTEIN 19"/>
    <property type="match status" value="1"/>
</dbReference>
<proteinExistence type="predicted"/>
<evidence type="ECO:0000313" key="10">
    <source>
        <dbReference type="Proteomes" id="UP000030748"/>
    </source>
</evidence>
<dbReference type="AlphaFoldDB" id="A0A022Q3G5"/>
<dbReference type="GO" id="GO:0016567">
    <property type="term" value="P:protein ubiquitination"/>
    <property type="evidence" value="ECO:0007669"/>
    <property type="project" value="UniProtKB-UniPathway"/>
</dbReference>
<dbReference type="InterPro" id="IPR000225">
    <property type="entry name" value="Armadillo"/>
</dbReference>
<evidence type="ECO:0000256" key="1">
    <source>
        <dbReference type="ARBA" id="ARBA00000900"/>
    </source>
</evidence>
<dbReference type="eggNOG" id="KOG0167">
    <property type="taxonomic scope" value="Eukaryota"/>
</dbReference>
<dbReference type="SMART" id="SM00504">
    <property type="entry name" value="Ubox"/>
    <property type="match status" value="1"/>
</dbReference>
<dbReference type="PANTHER" id="PTHR23315">
    <property type="entry name" value="U BOX DOMAIN-CONTAINING"/>
    <property type="match status" value="1"/>
</dbReference>
<dbReference type="SUPFAM" id="SSF48371">
    <property type="entry name" value="ARM repeat"/>
    <property type="match status" value="1"/>
</dbReference>
<keyword evidence="10" id="KW-1185">Reference proteome</keyword>
<sequence length="690" mass="75596">MISKSNEFTRRILHLPAIRPCESVSLSTLVTSLIKLAHSICSFKSKTFFTNKKNASVSIKLIETLLVFLQEIRNTNPTTSEPSTFLCLSELHFVFQKVLFLLEDCSRADARLWMLMKSEKASAHFRELMRAIAIALDVLDLVGGGGDNEVQELVDLVKKQALRAKFDVGKDDRRAVRTVLRVIDQFEWGIAPQSNDLKRVLGYLGIATWNECNDEVKLLEAETEREYETSQKRDVQFLTSLKAFLIFCRCTVFVDTNDNVVVQQQFAGSDQTIVTCLKSDDFRCPITLEIMADPVTISTGHTYDRSSISKWFASGNRTCPITGEKLVCVDLVPNLALKRLIKQFYCCGNGTAFAAHDLTITKSCGVVISSLAAEQATKQLANFLVFMLLSGTSDERNKASYEIRLLTKTSVFNRSCLVEADAIPPLLSQLISINPASQENAMAGLLNLSKHSKGKKVIVENGGLARIVDTLNNGLKIEARQHAAGALFYLASVEDYRKKIGRITDTVPGLMGLLRGRTVSGKKNALAAILGLLMHPENHWRVLSAGLVPFLVKNILSEYSVEREDDLVTDSLAVLATLAEKLDGAMAVLSAGVLPVILDIITSASKSRAAGEYCVSLLLSLCVNGGADVVGLLVRNSPLMAALYSLLADGSTRSSKKAGSLIGILHAFNEKSRFSSSSAAIGQEQFVRVW</sequence>
<dbReference type="EC" id="2.3.2.27" evidence="3"/>
<evidence type="ECO:0000313" key="9">
    <source>
        <dbReference type="EMBL" id="EYU22486.1"/>
    </source>
</evidence>
<dbReference type="Pfam" id="PF04564">
    <property type="entry name" value="U-box"/>
    <property type="match status" value="1"/>
</dbReference>
<dbReference type="FunFam" id="3.30.40.10:FF:000442">
    <property type="entry name" value="RING-type E3 ubiquitin transferase"/>
    <property type="match status" value="1"/>
</dbReference>
<reference evidence="9 10" key="1">
    <citation type="journal article" date="2013" name="Proc. Natl. Acad. Sci. U.S.A.">
        <title>Fine-scale variation in meiotic recombination in Mimulus inferred from population shotgun sequencing.</title>
        <authorList>
            <person name="Hellsten U."/>
            <person name="Wright K.M."/>
            <person name="Jenkins J."/>
            <person name="Shu S."/>
            <person name="Yuan Y."/>
            <person name="Wessler S.R."/>
            <person name="Schmutz J."/>
            <person name="Willis J.H."/>
            <person name="Rokhsar D.S."/>
        </authorList>
    </citation>
    <scope>NUCLEOTIDE SEQUENCE [LARGE SCALE GENOMIC DNA]</scope>
    <source>
        <strain evidence="10">cv. DUN x IM62</strain>
    </source>
</reference>
<dbReference type="PROSITE" id="PS50176">
    <property type="entry name" value="ARM_REPEAT"/>
    <property type="match status" value="1"/>
</dbReference>
<evidence type="ECO:0000256" key="3">
    <source>
        <dbReference type="ARBA" id="ARBA00012483"/>
    </source>
</evidence>
<dbReference type="InterPro" id="IPR045210">
    <property type="entry name" value="RING-Ubox_PUB"/>
</dbReference>
<dbReference type="EMBL" id="KI632201">
    <property type="protein sequence ID" value="EYU22486.1"/>
    <property type="molecule type" value="Genomic_DNA"/>
</dbReference>
<dbReference type="Pfam" id="PF25598">
    <property type="entry name" value="ARM_PUB"/>
    <property type="match status" value="1"/>
</dbReference>
<comment type="pathway">
    <text evidence="2">Protein modification; protein ubiquitination.</text>
</comment>
<dbReference type="Proteomes" id="UP000030748">
    <property type="component" value="Unassembled WGS sequence"/>
</dbReference>
<accession>A0A022Q3G5</accession>
<dbReference type="CDD" id="cd16664">
    <property type="entry name" value="RING-Ubox_PUB"/>
    <property type="match status" value="1"/>
</dbReference>
<dbReference type="InterPro" id="IPR016024">
    <property type="entry name" value="ARM-type_fold"/>
</dbReference>
<dbReference type="SMART" id="SM00185">
    <property type="entry name" value="ARM"/>
    <property type="match status" value="3"/>
</dbReference>
<dbReference type="InterPro" id="IPR058678">
    <property type="entry name" value="ARM_PUB"/>
</dbReference>
<dbReference type="PROSITE" id="PS51698">
    <property type="entry name" value="U_BOX"/>
    <property type="match status" value="1"/>
</dbReference>
<dbReference type="PhylomeDB" id="A0A022Q3G5"/>
<dbReference type="GO" id="GO:0061630">
    <property type="term" value="F:ubiquitin protein ligase activity"/>
    <property type="evidence" value="ECO:0007669"/>
    <property type="project" value="UniProtKB-EC"/>
</dbReference>
<dbReference type="KEGG" id="egt:105974838"/>
<evidence type="ECO:0000256" key="7">
    <source>
        <dbReference type="PROSITE-ProRule" id="PRU00259"/>
    </source>
</evidence>
<dbReference type="GO" id="GO:0005634">
    <property type="term" value="C:nucleus"/>
    <property type="evidence" value="ECO:0000318"/>
    <property type="project" value="GO_Central"/>
</dbReference>
<dbReference type="InterPro" id="IPR011989">
    <property type="entry name" value="ARM-like"/>
</dbReference>
<dbReference type="InterPro" id="IPR003613">
    <property type="entry name" value="Ubox_domain"/>
</dbReference>
<dbReference type="UniPathway" id="UPA00143"/>